<keyword evidence="3" id="KW-1185">Reference proteome</keyword>
<dbReference type="Proteomes" id="UP001054902">
    <property type="component" value="Unassembled WGS sequence"/>
</dbReference>
<gene>
    <name evidence="2" type="ORF">CTEN210_09160</name>
</gene>
<dbReference type="InterPro" id="IPR023213">
    <property type="entry name" value="CAT-like_dom_sf"/>
</dbReference>
<dbReference type="AlphaFoldDB" id="A0AAD3H7D5"/>
<proteinExistence type="predicted"/>
<evidence type="ECO:0000313" key="3">
    <source>
        <dbReference type="Proteomes" id="UP001054902"/>
    </source>
</evidence>
<dbReference type="PANTHER" id="PTHR31642">
    <property type="entry name" value="TRICHOTHECENE 3-O-ACETYLTRANSFERASE"/>
    <property type="match status" value="1"/>
</dbReference>
<sequence>MRRGVNPTTIFSRRRKRPRICEAIVRCLSTTNPSSYEKKKEEITLFKSYNISTNISKEFTVPITVADVHLRHEQLPFAYFYKNDFDMQRLKQSFAKLLTNFPTAGGTLQNYQHILCKKDDTVPLIFANASMTMQEWLKESRGHLHQSGQGHHPSLLPIFDPLFHSAIDSENDDDGFTENLMSVKVTQFANDSGFVVAINMSHLLGDTASCIRFAQCFGLEYSGDSSYGKPCLDRSKLSSTGMMCPKVADILDVETSSNDTRTDTSWLQSIFGTEETKSSPVIDHEYVSLSFPTNVLDVMKAHGMERTDVEEHEHSIPSYISRNDTIMAATWLLKKVLSDESDTNLSIVMNLRGRCGLEDFHCTDNDIDYSESKSGLFGNGIVNVFAEFEPSTVSASASTDTIPINDISDAAIAIRAALIQGAEEIPHRLEQSKAGTPTQSTTKPEIGNRSNCFSITSWRQLSPKDVSFSDKSSLVDFHGQPSHPIPTGETYTSVIHDDLYSNGAKVDLFLPSSQKEDAITLHEEMCSLFLEWHETTKEEEEIKKVEELVR</sequence>
<reference evidence="2 3" key="1">
    <citation type="journal article" date="2021" name="Sci. Rep.">
        <title>The genome of the diatom Chaetoceros tenuissimus carries an ancient integrated fragment of an extant virus.</title>
        <authorList>
            <person name="Hongo Y."/>
            <person name="Kimura K."/>
            <person name="Takaki Y."/>
            <person name="Yoshida Y."/>
            <person name="Baba S."/>
            <person name="Kobayashi G."/>
            <person name="Nagasaki K."/>
            <person name="Hano T."/>
            <person name="Tomaru Y."/>
        </authorList>
    </citation>
    <scope>NUCLEOTIDE SEQUENCE [LARGE SCALE GENOMIC DNA]</scope>
    <source>
        <strain evidence="2 3">NIES-3715</strain>
    </source>
</reference>
<evidence type="ECO:0000313" key="2">
    <source>
        <dbReference type="EMBL" id="GFH52684.1"/>
    </source>
</evidence>
<dbReference type="EMBL" id="BLLK01000045">
    <property type="protein sequence ID" value="GFH52684.1"/>
    <property type="molecule type" value="Genomic_DNA"/>
</dbReference>
<protein>
    <submittedName>
        <fullName evidence="2">Uncharacterized protein</fullName>
    </submittedName>
</protein>
<organism evidence="2 3">
    <name type="scientific">Chaetoceros tenuissimus</name>
    <dbReference type="NCBI Taxonomy" id="426638"/>
    <lineage>
        <taxon>Eukaryota</taxon>
        <taxon>Sar</taxon>
        <taxon>Stramenopiles</taxon>
        <taxon>Ochrophyta</taxon>
        <taxon>Bacillariophyta</taxon>
        <taxon>Coscinodiscophyceae</taxon>
        <taxon>Chaetocerotophycidae</taxon>
        <taxon>Chaetocerotales</taxon>
        <taxon>Chaetocerotaceae</taxon>
        <taxon>Chaetoceros</taxon>
    </lineage>
</organism>
<dbReference type="Gene3D" id="3.30.559.10">
    <property type="entry name" value="Chloramphenicol acetyltransferase-like domain"/>
    <property type="match status" value="2"/>
</dbReference>
<dbReference type="PANTHER" id="PTHR31642:SF310">
    <property type="entry name" value="FATTY ALCOHOL:CAFFEOYL-COA ACYLTRANSFERASE"/>
    <property type="match status" value="1"/>
</dbReference>
<name>A0AAD3H7D5_9STRA</name>
<evidence type="ECO:0000256" key="1">
    <source>
        <dbReference type="ARBA" id="ARBA00022679"/>
    </source>
</evidence>
<dbReference type="GO" id="GO:0016747">
    <property type="term" value="F:acyltransferase activity, transferring groups other than amino-acyl groups"/>
    <property type="evidence" value="ECO:0007669"/>
    <property type="project" value="TreeGrafter"/>
</dbReference>
<dbReference type="InterPro" id="IPR050317">
    <property type="entry name" value="Plant_Fungal_Acyltransferase"/>
</dbReference>
<dbReference type="Pfam" id="PF02458">
    <property type="entry name" value="Transferase"/>
    <property type="match status" value="1"/>
</dbReference>
<accession>A0AAD3H7D5</accession>
<keyword evidence="1" id="KW-0808">Transferase</keyword>
<comment type="caution">
    <text evidence="2">The sequence shown here is derived from an EMBL/GenBank/DDBJ whole genome shotgun (WGS) entry which is preliminary data.</text>
</comment>